<dbReference type="AlphaFoldDB" id="A0A4R2KW49"/>
<dbReference type="NCBIfam" id="TIGR00016">
    <property type="entry name" value="ackA"/>
    <property type="match status" value="1"/>
</dbReference>
<accession>A0A4R2KW49</accession>
<dbReference type="GO" id="GO:0008776">
    <property type="term" value="F:acetate kinase activity"/>
    <property type="evidence" value="ECO:0007669"/>
    <property type="project" value="UniProtKB-UniRule"/>
</dbReference>
<feature type="binding site" evidence="6">
    <location>
        <position position="339"/>
    </location>
    <ligand>
        <name>Mg(2+)</name>
        <dbReference type="ChEBI" id="CHEBI:18420"/>
    </ligand>
</feature>
<dbReference type="GO" id="GO:0005524">
    <property type="term" value="F:ATP binding"/>
    <property type="evidence" value="ECO:0007669"/>
    <property type="project" value="UniProtKB-KW"/>
</dbReference>
<evidence type="ECO:0000256" key="7">
    <source>
        <dbReference type="RuleBase" id="RU003835"/>
    </source>
</evidence>
<evidence type="ECO:0000256" key="8">
    <source>
        <dbReference type="SAM" id="MobiDB-lite"/>
    </source>
</evidence>
<dbReference type="SUPFAM" id="SSF53067">
    <property type="entry name" value="Actin-like ATPase domain"/>
    <property type="match status" value="2"/>
</dbReference>
<dbReference type="HAMAP" id="MF_00020">
    <property type="entry name" value="Acetate_kinase"/>
    <property type="match status" value="1"/>
</dbReference>
<dbReference type="PRINTS" id="PR00471">
    <property type="entry name" value="ACETATEKNASE"/>
</dbReference>
<evidence type="ECO:0000256" key="6">
    <source>
        <dbReference type="HAMAP-Rule" id="MF_00020"/>
    </source>
</evidence>
<comment type="subunit">
    <text evidence="6">Homodimer.</text>
</comment>
<keyword evidence="2 6" id="KW-0808">Transferase</keyword>
<evidence type="ECO:0000256" key="5">
    <source>
        <dbReference type="ARBA" id="ARBA00022840"/>
    </source>
</evidence>
<name>A0A4R2KW49_9GAMM</name>
<keyword evidence="10" id="KW-1185">Reference proteome</keyword>
<feature type="binding site" evidence="6">
    <location>
        <begin position="236"/>
        <end position="238"/>
    </location>
    <ligand>
        <name>ATP</name>
        <dbReference type="ChEBI" id="CHEBI:30616"/>
    </ligand>
</feature>
<comment type="caution">
    <text evidence="9">The sequence shown here is derived from an EMBL/GenBank/DDBJ whole genome shotgun (WGS) entry which is preliminary data.</text>
</comment>
<evidence type="ECO:0000256" key="1">
    <source>
        <dbReference type="ARBA" id="ARBA00008748"/>
    </source>
</evidence>
<dbReference type="Gene3D" id="3.30.420.40">
    <property type="match status" value="2"/>
</dbReference>
<sequence>MDASQNRRIHSQTAAWPAAASGGAPTLPDLPPEASHRRIAAVAHRIVHGGPDYSGPTRIDSRALQAIESASALAPLHNTQALSVVHAAMMRYPDLPQVAVFDTAFHHDLPAHARHYAVPAHWREQHGVRRFGFHGISHASVARQAATVLQHPLQELRLITLHLGNGASAAAIAGGRCIDTSMGMTPMEGLVMGTRSGDLDIAAALLVARREGLSLDELEHVLGQQSGLAGLCGDSDLRAILARSEAGDTQAEFALAVYSYRIQKYIGAYMAVLGGLDALVFTGGVGENAAAVRASVCTGLESFGIAVDCHENERRFSGQARMIHTAGAAVAVLVAPADEDLEIARQTQGALSRR</sequence>
<dbReference type="GO" id="GO:0005737">
    <property type="term" value="C:cytoplasm"/>
    <property type="evidence" value="ECO:0007669"/>
    <property type="project" value="UniProtKB-SubCell"/>
</dbReference>
<keyword evidence="6" id="KW-0963">Cytoplasm</keyword>
<gene>
    <name evidence="6" type="primary">ackA</name>
    <name evidence="9" type="ORF">EV688_11312</name>
</gene>
<comment type="catalytic activity">
    <reaction evidence="6">
        <text>acetate + ATP = acetyl phosphate + ADP</text>
        <dbReference type="Rhea" id="RHEA:11352"/>
        <dbReference type="ChEBI" id="CHEBI:22191"/>
        <dbReference type="ChEBI" id="CHEBI:30089"/>
        <dbReference type="ChEBI" id="CHEBI:30616"/>
        <dbReference type="ChEBI" id="CHEBI:456216"/>
        <dbReference type="EC" id="2.7.2.1"/>
    </reaction>
</comment>
<feature type="binding site" evidence="6">
    <location>
        <begin position="284"/>
        <end position="288"/>
    </location>
    <ligand>
        <name>ATP</name>
        <dbReference type="ChEBI" id="CHEBI:30616"/>
    </ligand>
</feature>
<proteinExistence type="inferred from homology"/>
<evidence type="ECO:0000256" key="3">
    <source>
        <dbReference type="ARBA" id="ARBA00022741"/>
    </source>
</evidence>
<comment type="similarity">
    <text evidence="1 6 7">Belongs to the acetokinase family.</text>
</comment>
<feature type="binding site" evidence="6">
    <location>
        <begin position="162"/>
        <end position="166"/>
    </location>
    <ligand>
        <name>ATP</name>
        <dbReference type="ChEBI" id="CHEBI:30616"/>
    </ligand>
</feature>
<feature type="site" description="Transition state stabilizer" evidence="6">
    <location>
        <position position="195"/>
    </location>
</feature>
<evidence type="ECO:0000256" key="4">
    <source>
        <dbReference type="ARBA" id="ARBA00022777"/>
    </source>
</evidence>
<comment type="caution">
    <text evidence="6">Lacks conserved residue(s) required for the propagation of feature annotation.</text>
</comment>
<keyword evidence="5 6" id="KW-0067">ATP-binding</keyword>
<dbReference type="InterPro" id="IPR023865">
    <property type="entry name" value="Aliphatic_acid_kinase_CS"/>
</dbReference>
<feature type="compositionally biased region" description="Low complexity" evidence="8">
    <location>
        <begin position="14"/>
        <end position="25"/>
    </location>
</feature>
<dbReference type="PANTHER" id="PTHR21060">
    <property type="entry name" value="ACETATE KINASE"/>
    <property type="match status" value="1"/>
</dbReference>
<comment type="cofactor">
    <cofactor evidence="6">
        <name>Mg(2+)</name>
        <dbReference type="ChEBI" id="CHEBI:18420"/>
    </cofactor>
    <cofactor evidence="6">
        <name>Mn(2+)</name>
        <dbReference type="ChEBI" id="CHEBI:29035"/>
    </cofactor>
    <text evidence="6">Mg(2+). Can also accept Mn(2+).</text>
</comment>
<evidence type="ECO:0000256" key="2">
    <source>
        <dbReference type="ARBA" id="ARBA00022679"/>
    </source>
</evidence>
<keyword evidence="3 6" id="KW-0547">Nucleotide-binding</keyword>
<dbReference type="Proteomes" id="UP000294980">
    <property type="component" value="Unassembled WGS sequence"/>
</dbReference>
<comment type="pathway">
    <text evidence="6">Metabolic intermediate biosynthesis; acetyl-CoA biosynthesis; acetyl-CoA from acetate: step 1/2.</text>
</comment>
<dbReference type="InterPro" id="IPR043129">
    <property type="entry name" value="ATPase_NBD"/>
</dbReference>
<reference evidence="9 10" key="1">
    <citation type="submission" date="2019-03" db="EMBL/GenBank/DDBJ databases">
        <title>Genomic Encyclopedia of Type Strains, Phase IV (KMG-IV): sequencing the most valuable type-strain genomes for metagenomic binning, comparative biology and taxonomic classification.</title>
        <authorList>
            <person name="Goeker M."/>
        </authorList>
    </citation>
    <scope>NUCLEOTIDE SEQUENCE [LARGE SCALE GENOMIC DNA]</scope>
    <source>
        <strain evidence="9 10">DSM 23344</strain>
    </source>
</reference>
<dbReference type="PROSITE" id="PS01076">
    <property type="entry name" value="ACETATE_KINASE_2"/>
    <property type="match status" value="1"/>
</dbReference>
<feature type="binding site" evidence="6">
    <location>
        <position position="45"/>
    </location>
    <ligand>
        <name>substrate</name>
    </ligand>
</feature>
<dbReference type="GO" id="GO:0006085">
    <property type="term" value="P:acetyl-CoA biosynthetic process"/>
    <property type="evidence" value="ECO:0007669"/>
    <property type="project" value="UniProtKB-UniRule"/>
</dbReference>
<dbReference type="EC" id="2.7.2.1" evidence="6"/>
<dbReference type="PANTHER" id="PTHR21060:SF15">
    <property type="entry name" value="ACETATE KINASE-RELATED"/>
    <property type="match status" value="1"/>
</dbReference>
<feature type="site" description="Transition state stabilizer" evidence="6">
    <location>
        <position position="134"/>
    </location>
</feature>
<keyword evidence="6" id="KW-0460">Magnesium</keyword>
<dbReference type="RefSeq" id="WP_205686695.1">
    <property type="nucleotide sequence ID" value="NZ_QQSW01000017.1"/>
</dbReference>
<keyword evidence="4 6" id="KW-0418">Kinase</keyword>
<comment type="function">
    <text evidence="6">Catalyzes the formation of acetyl phosphate from acetate and ATP. Can also catalyze the reverse reaction.</text>
</comment>
<dbReference type="InterPro" id="IPR000890">
    <property type="entry name" value="Aliphatic_acid_kin_short-chain"/>
</dbReference>
<comment type="subcellular location">
    <subcellularLocation>
        <location evidence="6">Cytoplasm</location>
    </subcellularLocation>
</comment>
<organism evidence="9 10">
    <name type="scientific">Chromatocurvus halotolerans</name>
    <dbReference type="NCBI Taxonomy" id="1132028"/>
    <lineage>
        <taxon>Bacteria</taxon>
        <taxon>Pseudomonadati</taxon>
        <taxon>Pseudomonadota</taxon>
        <taxon>Gammaproteobacteria</taxon>
        <taxon>Cellvibrionales</taxon>
        <taxon>Halieaceae</taxon>
        <taxon>Chromatocurvus</taxon>
    </lineage>
</organism>
<dbReference type="GO" id="GO:0000287">
    <property type="term" value="F:magnesium ion binding"/>
    <property type="evidence" value="ECO:0007669"/>
    <property type="project" value="UniProtKB-UniRule"/>
</dbReference>
<dbReference type="UniPathway" id="UPA00340">
    <property type="reaction ID" value="UER00458"/>
</dbReference>
<dbReference type="Pfam" id="PF00871">
    <property type="entry name" value="Acetate_kinase"/>
    <property type="match status" value="1"/>
</dbReference>
<feature type="region of interest" description="Disordered" evidence="8">
    <location>
        <begin position="1"/>
        <end position="32"/>
    </location>
</feature>
<dbReference type="PIRSF" id="PIRSF000722">
    <property type="entry name" value="Acetate_prop_kin"/>
    <property type="match status" value="1"/>
</dbReference>
<dbReference type="EMBL" id="SLWX01000013">
    <property type="protein sequence ID" value="TCO74458.1"/>
    <property type="molecule type" value="Genomic_DNA"/>
</dbReference>
<evidence type="ECO:0000313" key="9">
    <source>
        <dbReference type="EMBL" id="TCO74458.1"/>
    </source>
</evidence>
<protein>
    <recommendedName>
        <fullName evidence="6">Acetate kinase</fullName>
        <ecNumber evidence="6">2.7.2.1</ecNumber>
    </recommendedName>
    <alternativeName>
        <fullName evidence="6">Acetokinase</fullName>
    </alternativeName>
</protein>
<keyword evidence="6" id="KW-0479">Metal-binding</keyword>
<feature type="active site" description="Proton donor/acceptor" evidence="6">
    <location>
        <position position="102"/>
    </location>
</feature>
<evidence type="ECO:0000313" key="10">
    <source>
        <dbReference type="Proteomes" id="UP000294980"/>
    </source>
</evidence>
<dbReference type="InterPro" id="IPR004372">
    <property type="entry name" value="Ac/propionate_kinase"/>
</dbReference>
<dbReference type="GO" id="GO:0006083">
    <property type="term" value="P:acetate metabolic process"/>
    <property type="evidence" value="ECO:0007669"/>
    <property type="project" value="TreeGrafter"/>
</dbReference>